<comment type="similarity">
    <text evidence="1">Belongs to the stanniocalcin family.</text>
</comment>
<keyword evidence="5" id="KW-1133">Transmembrane helix</keyword>
<dbReference type="OrthoDB" id="2251794at2759"/>
<dbReference type="GO" id="GO:0005179">
    <property type="term" value="F:hormone activity"/>
    <property type="evidence" value="ECO:0007669"/>
    <property type="project" value="UniProtKB-KW"/>
</dbReference>
<keyword evidence="4" id="KW-1015">Disulfide bond</keyword>
<evidence type="ECO:0000256" key="5">
    <source>
        <dbReference type="SAM" id="Phobius"/>
    </source>
</evidence>
<dbReference type="STRING" id="47428.A0A284RTJ3"/>
<sequence length="183" mass="20027">MPALLASRTVYSIGILAAIIGWIWYRIMASSQGSPYPCAAPIRDNCSFYASCLETKYHCGPAGYPIGYGEKFCTKFSDDRSSLSAKGQTWMVDTMHCLQEALVPDALGSAETCSQLGDKAFGTHAKCYIDNGLCFLPVVDWEAIVKIVELRTLFQSWDAFLETLKAGEGCLEAYAHFAEHALG</sequence>
<feature type="transmembrane region" description="Helical" evidence="5">
    <location>
        <begin position="6"/>
        <end position="25"/>
    </location>
</feature>
<dbReference type="Pfam" id="PF03298">
    <property type="entry name" value="Stanniocalcin"/>
    <property type="match status" value="1"/>
</dbReference>
<proteinExistence type="inferred from homology"/>
<dbReference type="PANTHER" id="PTHR11245:SF6">
    <property type="entry name" value="DUF19 DOMAIN-CONTAINING PROTEIN"/>
    <property type="match status" value="1"/>
</dbReference>
<dbReference type="Proteomes" id="UP000219338">
    <property type="component" value="Unassembled WGS sequence"/>
</dbReference>
<dbReference type="PANTHER" id="PTHR11245">
    <property type="entry name" value="STANNIOCALCIN"/>
    <property type="match status" value="1"/>
</dbReference>
<evidence type="ECO:0000313" key="7">
    <source>
        <dbReference type="Proteomes" id="UP000219338"/>
    </source>
</evidence>
<evidence type="ECO:0000256" key="4">
    <source>
        <dbReference type="ARBA" id="ARBA00023157"/>
    </source>
</evidence>
<dbReference type="InterPro" id="IPR004978">
    <property type="entry name" value="Stanniocalcin"/>
</dbReference>
<accession>A0A284RTJ3</accession>
<dbReference type="GO" id="GO:0005615">
    <property type="term" value="C:extracellular space"/>
    <property type="evidence" value="ECO:0007669"/>
    <property type="project" value="TreeGrafter"/>
</dbReference>
<keyword evidence="5" id="KW-0472">Membrane</keyword>
<dbReference type="AlphaFoldDB" id="A0A284RTJ3"/>
<dbReference type="OMA" id="CYIDNGL"/>
<dbReference type="EMBL" id="FUEG01000016">
    <property type="protein sequence ID" value="SJL12074.1"/>
    <property type="molecule type" value="Genomic_DNA"/>
</dbReference>
<keyword evidence="7" id="KW-1185">Reference proteome</keyword>
<name>A0A284RTJ3_ARMOS</name>
<evidence type="ECO:0000313" key="6">
    <source>
        <dbReference type="EMBL" id="SJL12074.1"/>
    </source>
</evidence>
<evidence type="ECO:0000256" key="3">
    <source>
        <dbReference type="ARBA" id="ARBA00022702"/>
    </source>
</evidence>
<reference evidence="7" key="1">
    <citation type="journal article" date="2017" name="Nat. Ecol. Evol.">
        <title>Genome expansion and lineage-specific genetic innovations in the forest pathogenic fungi Armillaria.</title>
        <authorList>
            <person name="Sipos G."/>
            <person name="Prasanna A.N."/>
            <person name="Walter M.C."/>
            <person name="O'Connor E."/>
            <person name="Balint B."/>
            <person name="Krizsan K."/>
            <person name="Kiss B."/>
            <person name="Hess J."/>
            <person name="Varga T."/>
            <person name="Slot J."/>
            <person name="Riley R."/>
            <person name="Boka B."/>
            <person name="Rigling D."/>
            <person name="Barry K."/>
            <person name="Lee J."/>
            <person name="Mihaltcheva S."/>
            <person name="LaButti K."/>
            <person name="Lipzen A."/>
            <person name="Waldron R."/>
            <person name="Moloney N.M."/>
            <person name="Sperisen C."/>
            <person name="Kredics L."/>
            <person name="Vagvoelgyi C."/>
            <person name="Patrignani A."/>
            <person name="Fitzpatrick D."/>
            <person name="Nagy I."/>
            <person name="Doyle S."/>
            <person name="Anderson J.B."/>
            <person name="Grigoriev I.V."/>
            <person name="Gueldener U."/>
            <person name="Muensterkoetter M."/>
            <person name="Nagy L.G."/>
        </authorList>
    </citation>
    <scope>NUCLEOTIDE SEQUENCE [LARGE SCALE GENOMIC DNA]</scope>
    <source>
        <strain evidence="7">C18/9</strain>
    </source>
</reference>
<dbReference type="GO" id="GO:0006874">
    <property type="term" value="P:intracellular calcium ion homeostasis"/>
    <property type="evidence" value="ECO:0007669"/>
    <property type="project" value="TreeGrafter"/>
</dbReference>
<evidence type="ECO:0000256" key="1">
    <source>
        <dbReference type="ARBA" id="ARBA00008693"/>
    </source>
</evidence>
<keyword evidence="5" id="KW-0812">Transmembrane</keyword>
<keyword evidence="3" id="KW-0372">Hormone</keyword>
<organism evidence="6 7">
    <name type="scientific">Armillaria ostoyae</name>
    <name type="common">Armillaria root rot fungus</name>
    <dbReference type="NCBI Taxonomy" id="47428"/>
    <lineage>
        <taxon>Eukaryota</taxon>
        <taxon>Fungi</taxon>
        <taxon>Dikarya</taxon>
        <taxon>Basidiomycota</taxon>
        <taxon>Agaricomycotina</taxon>
        <taxon>Agaricomycetes</taxon>
        <taxon>Agaricomycetidae</taxon>
        <taxon>Agaricales</taxon>
        <taxon>Marasmiineae</taxon>
        <taxon>Physalacriaceae</taxon>
        <taxon>Armillaria</taxon>
    </lineage>
</organism>
<protein>
    <submittedName>
        <fullName evidence="6">Uncharacterized protein</fullName>
    </submittedName>
</protein>
<gene>
    <name evidence="6" type="ORF">ARMOST_15495</name>
</gene>
<comment type="subunit">
    <text evidence="2">Homodimer; disulfide-linked.</text>
</comment>
<evidence type="ECO:0000256" key="2">
    <source>
        <dbReference type="ARBA" id="ARBA00011748"/>
    </source>
</evidence>